<dbReference type="GO" id="GO:0005886">
    <property type="term" value="C:plasma membrane"/>
    <property type="evidence" value="ECO:0007669"/>
    <property type="project" value="TreeGrafter"/>
</dbReference>
<evidence type="ECO:0000256" key="1">
    <source>
        <dbReference type="SAM" id="Phobius"/>
    </source>
</evidence>
<gene>
    <name evidence="2" type="ORF">F2Q65_11055</name>
</gene>
<feature type="transmembrane region" description="Helical" evidence="1">
    <location>
        <begin position="291"/>
        <end position="310"/>
    </location>
</feature>
<dbReference type="GO" id="GO:0009389">
    <property type="term" value="F:dimethyl sulfoxide reductase activity"/>
    <property type="evidence" value="ECO:0007669"/>
    <property type="project" value="TreeGrafter"/>
</dbReference>
<dbReference type="PANTHER" id="PTHR38095">
    <property type="entry name" value="ANAEROBIC DIMETHYL SULFOXIDE REDUCTASE CHAIN YNFH"/>
    <property type="match status" value="1"/>
</dbReference>
<feature type="transmembrane region" description="Helical" evidence="1">
    <location>
        <begin position="127"/>
        <end position="151"/>
    </location>
</feature>
<dbReference type="PANTHER" id="PTHR38095:SF1">
    <property type="entry name" value="ANAEROBIC DIMETHYL SULFOXIDE REDUCTASE CHAIN YNFH"/>
    <property type="match status" value="1"/>
</dbReference>
<feature type="transmembrane region" description="Helical" evidence="1">
    <location>
        <begin position="263"/>
        <end position="285"/>
    </location>
</feature>
<evidence type="ECO:0000313" key="2">
    <source>
        <dbReference type="EMBL" id="KAA6184842.1"/>
    </source>
</evidence>
<keyword evidence="3" id="KW-1185">Reference proteome</keyword>
<feature type="transmembrane region" description="Helical" evidence="1">
    <location>
        <begin position="43"/>
        <end position="67"/>
    </location>
</feature>
<reference evidence="2 3" key="1">
    <citation type="submission" date="2019-09" db="EMBL/GenBank/DDBJ databases">
        <title>Whole-genome sequence of the purple sulfur bacterium Thiohalocapsa marina DSM 19078.</title>
        <authorList>
            <person name="Kyndt J.A."/>
            <person name="Meyer T.E."/>
        </authorList>
    </citation>
    <scope>NUCLEOTIDE SEQUENCE [LARGE SCALE GENOMIC DNA]</scope>
    <source>
        <strain evidence="2 3">DSM 19078</strain>
    </source>
</reference>
<feature type="transmembrane region" description="Helical" evidence="1">
    <location>
        <begin position="190"/>
        <end position="213"/>
    </location>
</feature>
<organism evidence="2 3">
    <name type="scientific">Thiohalocapsa marina</name>
    <dbReference type="NCBI Taxonomy" id="424902"/>
    <lineage>
        <taxon>Bacteria</taxon>
        <taxon>Pseudomonadati</taxon>
        <taxon>Pseudomonadota</taxon>
        <taxon>Gammaproteobacteria</taxon>
        <taxon>Chromatiales</taxon>
        <taxon>Chromatiaceae</taxon>
        <taxon>Thiohalocapsa</taxon>
    </lineage>
</organism>
<dbReference type="GO" id="GO:0009390">
    <property type="term" value="C:dimethyl sulfoxide reductase complex"/>
    <property type="evidence" value="ECO:0007669"/>
    <property type="project" value="TreeGrafter"/>
</dbReference>
<accession>A0A5M8FSC7</accession>
<dbReference type="Pfam" id="PF04976">
    <property type="entry name" value="DmsC"/>
    <property type="match status" value="1"/>
</dbReference>
<keyword evidence="1" id="KW-1133">Transmembrane helix</keyword>
<evidence type="ECO:0000313" key="3">
    <source>
        <dbReference type="Proteomes" id="UP000322981"/>
    </source>
</evidence>
<dbReference type="EMBL" id="VWXX01000015">
    <property type="protein sequence ID" value="KAA6184842.1"/>
    <property type="molecule type" value="Genomic_DNA"/>
</dbReference>
<proteinExistence type="predicted"/>
<dbReference type="InterPro" id="IPR007059">
    <property type="entry name" value="DmsC"/>
</dbReference>
<dbReference type="RefSeq" id="WP_150093315.1">
    <property type="nucleotide sequence ID" value="NZ_JBFUOH010000037.1"/>
</dbReference>
<dbReference type="AlphaFoldDB" id="A0A5M8FSC7"/>
<feature type="transmembrane region" description="Helical" evidence="1">
    <location>
        <begin position="163"/>
        <end position="184"/>
    </location>
</feature>
<keyword evidence="1" id="KW-0472">Membrane</keyword>
<dbReference type="Proteomes" id="UP000322981">
    <property type="component" value="Unassembled WGS sequence"/>
</dbReference>
<name>A0A5M8FSC7_9GAMM</name>
<dbReference type="GO" id="GO:0019645">
    <property type="term" value="P:anaerobic electron transport chain"/>
    <property type="evidence" value="ECO:0007669"/>
    <property type="project" value="InterPro"/>
</dbReference>
<comment type="caution">
    <text evidence="2">The sequence shown here is derived from an EMBL/GenBank/DDBJ whole genome shotgun (WGS) entry which is preliminary data.</text>
</comment>
<dbReference type="OrthoDB" id="5520897at2"/>
<protein>
    <submittedName>
        <fullName evidence="2">DMSO reductase</fullName>
    </submittedName>
</protein>
<feature type="transmembrane region" description="Helical" evidence="1">
    <location>
        <begin position="88"/>
        <end position="107"/>
    </location>
</feature>
<sequence>MHPAFSVIFLTTLIGAAQGLFLALFTGQLYASIRLIEPQTDVFYAVGSALALGLLIAGLGASFFHLGRPERAWRAATRWRTSWLSREVIVLPMMMAVVFFYGLFHWLEWTDPFVVLGDDMLAIDATFVIGAVGTLVAFALYVCTAMIYASVKFLEEWHSPYTVGNFIFLGAGSGFMLAAAYSAYIGNHLVGFYGTWAVILTLLGLATRGATLVRNVGLRHKSNLQTAIGVRHRTIEQKSQGFTGSSFNTREFFHHKSPEFLRLVRLAFLVLVFPVPILLIALAYVTQSATLPIIAFVAQYLGLLAERWYFFAEARHPQNLYYQSVA</sequence>
<keyword evidence="1" id="KW-0812">Transmembrane</keyword>